<evidence type="ECO:0000313" key="2">
    <source>
        <dbReference type="Proteomes" id="UP000054567"/>
    </source>
</evidence>
<reference evidence="2" key="3">
    <citation type="journal article" date="2010" name="Genome Res.">
        <title>Population genomic sequencing of Coccidioides fungi reveals recent hybridization and transposon control.</title>
        <authorList>
            <person name="Neafsey D.E."/>
            <person name="Barker B.M."/>
            <person name="Sharpton T.J."/>
            <person name="Stajich J.E."/>
            <person name="Park D.J."/>
            <person name="Whiston E."/>
            <person name="Hung C.-Y."/>
            <person name="McMahan C."/>
            <person name="White J."/>
            <person name="Sykes S."/>
            <person name="Heiman D."/>
            <person name="Young S."/>
            <person name="Zeng Q."/>
            <person name="Abouelleil A."/>
            <person name="Aftuck L."/>
            <person name="Bessette D."/>
            <person name="Brown A."/>
            <person name="FitzGerald M."/>
            <person name="Lui A."/>
            <person name="Macdonald J.P."/>
            <person name="Priest M."/>
            <person name="Orbach M.J."/>
            <person name="Galgiani J.N."/>
            <person name="Kirkland T.N."/>
            <person name="Cole G.T."/>
            <person name="Birren B.W."/>
            <person name="Henn M.R."/>
            <person name="Taylor J.W."/>
            <person name="Rounsley S.D."/>
        </authorList>
    </citation>
    <scope>NUCLEOTIDE SEQUENCE [LARGE SCALE GENOMIC DNA]</scope>
    <source>
        <strain evidence="2">RMSCC 3488</strain>
    </source>
</reference>
<proteinExistence type="predicted"/>
<dbReference type="VEuPathDB" id="FungiDB:CPAG_03823"/>
<gene>
    <name evidence="1" type="ORF">CPAG_03823</name>
</gene>
<dbReference type="Proteomes" id="UP000054567">
    <property type="component" value="Unassembled WGS sequence"/>
</dbReference>
<accession>A0A0J6FF19</accession>
<reference evidence="1 2" key="1">
    <citation type="submission" date="2007-06" db="EMBL/GenBank/DDBJ databases">
        <title>The Genome Sequence of Coccidioides posadasii RMSCC_3488.</title>
        <authorList>
            <consortium name="Coccidioides Genome Resources Consortium"/>
            <consortium name="The Broad Institute Genome Sequencing Platform"/>
            <person name="Henn M.R."/>
            <person name="Sykes S."/>
            <person name="Young S."/>
            <person name="Jaffe D."/>
            <person name="Berlin A."/>
            <person name="Alvarez P."/>
            <person name="Butler J."/>
            <person name="Gnerre S."/>
            <person name="Grabherr M."/>
            <person name="Mauceli E."/>
            <person name="Brockman W."/>
            <person name="Kodira C."/>
            <person name="Alvarado L."/>
            <person name="Zeng Q."/>
            <person name="Crawford M."/>
            <person name="Antoine C."/>
            <person name="Devon K."/>
            <person name="Galgiani J."/>
            <person name="Orsborn K."/>
            <person name="Lewis M.L."/>
            <person name="Nusbaum C."/>
            <person name="Galagan J."/>
            <person name="Birren B."/>
        </authorList>
    </citation>
    <scope>NUCLEOTIDE SEQUENCE [LARGE SCALE GENOMIC DNA]</scope>
    <source>
        <strain evidence="1 2">RMSCC 3488</strain>
    </source>
</reference>
<reference evidence="2" key="2">
    <citation type="journal article" date="2009" name="Genome Res.">
        <title>Comparative genomic analyses of the human fungal pathogens Coccidioides and their relatives.</title>
        <authorList>
            <person name="Sharpton T.J."/>
            <person name="Stajich J.E."/>
            <person name="Rounsley S.D."/>
            <person name="Gardner M.J."/>
            <person name="Wortman J.R."/>
            <person name="Jordar V.S."/>
            <person name="Maiti R."/>
            <person name="Kodira C.D."/>
            <person name="Neafsey D.E."/>
            <person name="Zeng Q."/>
            <person name="Hung C.-Y."/>
            <person name="McMahan C."/>
            <person name="Muszewska A."/>
            <person name="Grynberg M."/>
            <person name="Mandel M.A."/>
            <person name="Kellner E.M."/>
            <person name="Barker B.M."/>
            <person name="Galgiani J.N."/>
            <person name="Orbach M.J."/>
            <person name="Kirkland T.N."/>
            <person name="Cole G.T."/>
            <person name="Henn M.R."/>
            <person name="Birren B.W."/>
            <person name="Taylor J.W."/>
        </authorList>
    </citation>
    <scope>NUCLEOTIDE SEQUENCE [LARGE SCALE GENOMIC DNA]</scope>
    <source>
        <strain evidence="2">RMSCC 3488</strain>
    </source>
</reference>
<organism evidence="1 2">
    <name type="scientific">Coccidioides posadasii RMSCC 3488</name>
    <dbReference type="NCBI Taxonomy" id="454284"/>
    <lineage>
        <taxon>Eukaryota</taxon>
        <taxon>Fungi</taxon>
        <taxon>Dikarya</taxon>
        <taxon>Ascomycota</taxon>
        <taxon>Pezizomycotina</taxon>
        <taxon>Eurotiomycetes</taxon>
        <taxon>Eurotiomycetidae</taxon>
        <taxon>Onygenales</taxon>
        <taxon>Onygenaceae</taxon>
        <taxon>Coccidioides</taxon>
    </lineage>
</organism>
<protein>
    <submittedName>
        <fullName evidence="1">Uncharacterized protein</fullName>
    </submittedName>
</protein>
<sequence>MRLVVRILHFLADRPAYGVHAWTKPCVCRTRLAGTRPKPWVGGGVRALGCTIPAFQLPSPSAWIYIIYIFLELLVFSYTRIRELPSGLPVPPLFEACFAVLRCKAQRPQRHCPRPSFIDSF</sequence>
<evidence type="ECO:0000313" key="1">
    <source>
        <dbReference type="EMBL" id="KMM67489.1"/>
    </source>
</evidence>
<dbReference type="EMBL" id="DS268110">
    <property type="protein sequence ID" value="KMM67489.1"/>
    <property type="molecule type" value="Genomic_DNA"/>
</dbReference>
<dbReference type="AlphaFoldDB" id="A0A0J6FF19"/>
<name>A0A0J6FF19_COCPO</name>